<organism evidence="5 6">
    <name type="scientific">Tectimicrobiota bacterium</name>
    <dbReference type="NCBI Taxonomy" id="2528274"/>
    <lineage>
        <taxon>Bacteria</taxon>
        <taxon>Pseudomonadati</taxon>
        <taxon>Nitrospinota/Tectimicrobiota group</taxon>
        <taxon>Candidatus Tectimicrobiota</taxon>
    </lineage>
</organism>
<evidence type="ECO:0000256" key="1">
    <source>
        <dbReference type="ARBA" id="ARBA00022723"/>
    </source>
</evidence>
<protein>
    <submittedName>
        <fullName evidence="5">Ferredoxin</fullName>
    </submittedName>
</protein>
<keyword evidence="1" id="KW-0479">Metal-binding</keyword>
<name>A0A932CMM8_UNCTE</name>
<keyword evidence="3" id="KW-0411">Iron-sulfur</keyword>
<gene>
    <name evidence="5" type="ORF">HYY20_02670</name>
</gene>
<dbReference type="PROSITE" id="PS00198">
    <property type="entry name" value="4FE4S_FER_1"/>
    <property type="match status" value="1"/>
</dbReference>
<dbReference type="Pfam" id="PF13187">
    <property type="entry name" value="Fer4_9"/>
    <property type="match status" value="1"/>
</dbReference>
<feature type="domain" description="4Fe-4S ferredoxin-type" evidence="4">
    <location>
        <begin position="38"/>
        <end position="67"/>
    </location>
</feature>
<dbReference type="PROSITE" id="PS51379">
    <property type="entry name" value="4FE4S_FER_2"/>
    <property type="match status" value="2"/>
</dbReference>
<comment type="caution">
    <text evidence="5">The sequence shown here is derived from an EMBL/GenBank/DDBJ whole genome shotgun (WGS) entry which is preliminary data.</text>
</comment>
<sequence length="68" mass="7661">MGIFISVCRESASCHPGCNTCYELCPVDLFSRQGEEIVIREENEDECTLCDLCTDGCPEKLITIVKHY</sequence>
<evidence type="ECO:0000259" key="4">
    <source>
        <dbReference type="PROSITE" id="PS51379"/>
    </source>
</evidence>
<dbReference type="GO" id="GO:0046872">
    <property type="term" value="F:metal ion binding"/>
    <property type="evidence" value="ECO:0007669"/>
    <property type="project" value="UniProtKB-KW"/>
</dbReference>
<dbReference type="Proteomes" id="UP000769766">
    <property type="component" value="Unassembled WGS sequence"/>
</dbReference>
<evidence type="ECO:0000256" key="2">
    <source>
        <dbReference type="ARBA" id="ARBA00023004"/>
    </source>
</evidence>
<dbReference type="EMBL" id="JACPRF010000078">
    <property type="protein sequence ID" value="MBI2875766.1"/>
    <property type="molecule type" value="Genomic_DNA"/>
</dbReference>
<evidence type="ECO:0000313" key="6">
    <source>
        <dbReference type="Proteomes" id="UP000769766"/>
    </source>
</evidence>
<proteinExistence type="predicted"/>
<dbReference type="Gene3D" id="3.30.70.20">
    <property type="match status" value="1"/>
</dbReference>
<dbReference type="InterPro" id="IPR017896">
    <property type="entry name" value="4Fe4S_Fe-S-bd"/>
</dbReference>
<reference evidence="5" key="1">
    <citation type="submission" date="2020-07" db="EMBL/GenBank/DDBJ databases">
        <title>Huge and variable diversity of episymbiotic CPR bacteria and DPANN archaea in groundwater ecosystems.</title>
        <authorList>
            <person name="He C.Y."/>
            <person name="Keren R."/>
            <person name="Whittaker M."/>
            <person name="Farag I.F."/>
            <person name="Doudna J."/>
            <person name="Cate J.H.D."/>
            <person name="Banfield J.F."/>
        </authorList>
    </citation>
    <scope>NUCLEOTIDE SEQUENCE</scope>
    <source>
        <strain evidence="5">NC_groundwater_672_Ag_B-0.1um_62_36</strain>
    </source>
</reference>
<accession>A0A932CMM8</accession>
<feature type="domain" description="4Fe-4S ferredoxin-type" evidence="4">
    <location>
        <begin position="5"/>
        <end position="35"/>
    </location>
</feature>
<dbReference type="InterPro" id="IPR017900">
    <property type="entry name" value="4Fe4S_Fe_S_CS"/>
</dbReference>
<evidence type="ECO:0000256" key="3">
    <source>
        <dbReference type="ARBA" id="ARBA00023014"/>
    </source>
</evidence>
<keyword evidence="2" id="KW-0408">Iron</keyword>
<dbReference type="GO" id="GO:0051536">
    <property type="term" value="F:iron-sulfur cluster binding"/>
    <property type="evidence" value="ECO:0007669"/>
    <property type="project" value="UniProtKB-KW"/>
</dbReference>
<dbReference type="AlphaFoldDB" id="A0A932CMM8"/>
<evidence type="ECO:0000313" key="5">
    <source>
        <dbReference type="EMBL" id="MBI2875766.1"/>
    </source>
</evidence>
<dbReference type="SUPFAM" id="SSF54862">
    <property type="entry name" value="4Fe-4S ferredoxins"/>
    <property type="match status" value="1"/>
</dbReference>